<feature type="repeat" description="ANK" evidence="3">
    <location>
        <begin position="292"/>
        <end position="324"/>
    </location>
</feature>
<dbReference type="Gene3D" id="1.25.40.20">
    <property type="entry name" value="Ankyrin repeat-containing domain"/>
    <property type="match status" value="1"/>
</dbReference>
<dbReference type="Proteomes" id="UP001433268">
    <property type="component" value="Unassembled WGS sequence"/>
</dbReference>
<sequence>MKEHKGSFDETKIRYEIVHWPYHLRQAEELWSPEERANNGIWSEVLIEIKSLTNNTIAFENWQRKFHAAKTNEAEYMSTPQKPLHVAAYLGLVAWAERLLLKEHQDPNGLSGDRSVLQAASEKADCRPMLQLLLEEGGNANYESSSHPPAFHSWLLSDSSLATIQLMLQHGGNPSYATRWNHMGSTPVHCFAVRGDDPEAFKLLVGHGSEESRPGLVNAKNLAGVTSLNLLFTRKPPPKALLKTSLELGADVNMDGIGSLRALQFACYIGDLDCVKMILDHNVEDLDDTDVYGNTALHEACFSGHWRCLDLVAQSGADVNISNNLQSTPYTLLAPEDIPNVWLHSYYEVPTLTLLTLKDGRHCSWPVQVSHKRQQFQS</sequence>
<dbReference type="SUPFAM" id="SSF48403">
    <property type="entry name" value="Ankyrin repeat"/>
    <property type="match status" value="1"/>
</dbReference>
<reference evidence="4 5" key="1">
    <citation type="submission" date="2023-01" db="EMBL/GenBank/DDBJ databases">
        <title>Analysis of 21 Apiospora genomes using comparative genomics revels a genus with tremendous synthesis potential of carbohydrate active enzymes and secondary metabolites.</title>
        <authorList>
            <person name="Sorensen T."/>
        </authorList>
    </citation>
    <scope>NUCLEOTIDE SEQUENCE [LARGE SCALE GENOMIC DNA]</scope>
    <source>
        <strain evidence="4 5">CBS 114990</strain>
    </source>
</reference>
<evidence type="ECO:0000313" key="5">
    <source>
        <dbReference type="Proteomes" id="UP001433268"/>
    </source>
</evidence>
<dbReference type="PROSITE" id="PS50297">
    <property type="entry name" value="ANK_REP_REGION"/>
    <property type="match status" value="1"/>
</dbReference>
<gene>
    <name evidence="4" type="ORF">PG997_014219</name>
</gene>
<dbReference type="EMBL" id="JAQQWN010000010">
    <property type="protein sequence ID" value="KAK8062122.1"/>
    <property type="molecule type" value="Genomic_DNA"/>
</dbReference>
<dbReference type="PROSITE" id="PS50088">
    <property type="entry name" value="ANK_REPEAT"/>
    <property type="match status" value="1"/>
</dbReference>
<dbReference type="GeneID" id="92051593"/>
<dbReference type="PANTHER" id="PTHR24198:SF165">
    <property type="entry name" value="ANKYRIN REPEAT-CONTAINING PROTEIN-RELATED"/>
    <property type="match status" value="1"/>
</dbReference>
<comment type="caution">
    <text evidence="4">The sequence shown here is derived from an EMBL/GenBank/DDBJ whole genome shotgun (WGS) entry which is preliminary data.</text>
</comment>
<dbReference type="InterPro" id="IPR036770">
    <property type="entry name" value="Ankyrin_rpt-contain_sf"/>
</dbReference>
<evidence type="ECO:0000313" key="4">
    <source>
        <dbReference type="EMBL" id="KAK8062122.1"/>
    </source>
</evidence>
<keyword evidence="2 3" id="KW-0040">ANK repeat</keyword>
<dbReference type="SMART" id="SM00248">
    <property type="entry name" value="ANK"/>
    <property type="match status" value="4"/>
</dbReference>
<dbReference type="PANTHER" id="PTHR24198">
    <property type="entry name" value="ANKYRIN REPEAT AND PROTEIN KINASE DOMAIN-CONTAINING PROTEIN"/>
    <property type="match status" value="1"/>
</dbReference>
<evidence type="ECO:0000256" key="1">
    <source>
        <dbReference type="ARBA" id="ARBA00022737"/>
    </source>
</evidence>
<keyword evidence="1" id="KW-0677">Repeat</keyword>
<dbReference type="Pfam" id="PF12796">
    <property type="entry name" value="Ank_2"/>
    <property type="match status" value="1"/>
</dbReference>
<proteinExistence type="predicted"/>
<dbReference type="RefSeq" id="XP_066660721.1">
    <property type="nucleotide sequence ID" value="XM_066818533.1"/>
</dbReference>
<accession>A0ABR1UTU7</accession>
<keyword evidence="5" id="KW-1185">Reference proteome</keyword>
<evidence type="ECO:0008006" key="6">
    <source>
        <dbReference type="Google" id="ProtNLM"/>
    </source>
</evidence>
<dbReference type="InterPro" id="IPR002110">
    <property type="entry name" value="Ankyrin_rpt"/>
</dbReference>
<organism evidence="4 5">
    <name type="scientific">Apiospora hydei</name>
    <dbReference type="NCBI Taxonomy" id="1337664"/>
    <lineage>
        <taxon>Eukaryota</taxon>
        <taxon>Fungi</taxon>
        <taxon>Dikarya</taxon>
        <taxon>Ascomycota</taxon>
        <taxon>Pezizomycotina</taxon>
        <taxon>Sordariomycetes</taxon>
        <taxon>Xylariomycetidae</taxon>
        <taxon>Amphisphaeriales</taxon>
        <taxon>Apiosporaceae</taxon>
        <taxon>Apiospora</taxon>
    </lineage>
</organism>
<evidence type="ECO:0000256" key="3">
    <source>
        <dbReference type="PROSITE-ProRule" id="PRU00023"/>
    </source>
</evidence>
<name>A0ABR1UTU7_9PEZI</name>
<evidence type="ECO:0000256" key="2">
    <source>
        <dbReference type="ARBA" id="ARBA00023043"/>
    </source>
</evidence>
<protein>
    <recommendedName>
        <fullName evidence="6">Ankyrin</fullName>
    </recommendedName>
</protein>